<dbReference type="PaxDb" id="4113-PGSC0003DMT400055216"/>
<evidence type="ECO:0000313" key="2">
    <source>
        <dbReference type="EnsemblPlants" id="PGSC0003DMT400055216"/>
    </source>
</evidence>
<reference evidence="2" key="2">
    <citation type="submission" date="2015-06" db="UniProtKB">
        <authorList>
            <consortium name="EnsemblPlants"/>
        </authorList>
    </citation>
    <scope>IDENTIFICATION</scope>
    <source>
        <strain evidence="2">DM1-3 516 R44</strain>
    </source>
</reference>
<dbReference type="Proteomes" id="UP000011115">
    <property type="component" value="Unassembled WGS sequence"/>
</dbReference>
<sequence length="85" mass="8955">MLSTLPATTLSADGLSPNLPPAFDGGFTPRECIEPAILFPQEVEEEEPVVSPKVILNSDSGSDDSKLNSAHSSSGSDDPDRNNNK</sequence>
<proteinExistence type="predicted"/>
<dbReference type="Gramene" id="PGSC0003DMT400055216">
    <property type="protein sequence ID" value="PGSC0003DMT400055216"/>
    <property type="gene ID" value="PGSC0003DMG400021433"/>
</dbReference>
<keyword evidence="3" id="KW-1185">Reference proteome</keyword>
<feature type="compositionally biased region" description="Polar residues" evidence="1">
    <location>
        <begin position="1"/>
        <end position="11"/>
    </location>
</feature>
<dbReference type="AlphaFoldDB" id="M1BXK4"/>
<feature type="compositionally biased region" description="Polar residues" evidence="1">
    <location>
        <begin position="67"/>
        <end position="76"/>
    </location>
</feature>
<dbReference type="HOGENOM" id="CLU_2517019_0_0_1"/>
<accession>M1BXK4</accession>
<dbReference type="InParanoid" id="M1BXK4"/>
<evidence type="ECO:0000313" key="3">
    <source>
        <dbReference type="Proteomes" id="UP000011115"/>
    </source>
</evidence>
<protein>
    <submittedName>
        <fullName evidence="2">Uncharacterized protein</fullName>
    </submittedName>
</protein>
<evidence type="ECO:0000256" key="1">
    <source>
        <dbReference type="SAM" id="MobiDB-lite"/>
    </source>
</evidence>
<feature type="region of interest" description="Disordered" evidence="1">
    <location>
        <begin position="43"/>
        <end position="85"/>
    </location>
</feature>
<feature type="region of interest" description="Disordered" evidence="1">
    <location>
        <begin position="1"/>
        <end position="27"/>
    </location>
</feature>
<organism evidence="2 3">
    <name type="scientific">Solanum tuberosum</name>
    <name type="common">Potato</name>
    <dbReference type="NCBI Taxonomy" id="4113"/>
    <lineage>
        <taxon>Eukaryota</taxon>
        <taxon>Viridiplantae</taxon>
        <taxon>Streptophyta</taxon>
        <taxon>Embryophyta</taxon>
        <taxon>Tracheophyta</taxon>
        <taxon>Spermatophyta</taxon>
        <taxon>Magnoliopsida</taxon>
        <taxon>eudicotyledons</taxon>
        <taxon>Gunneridae</taxon>
        <taxon>Pentapetalae</taxon>
        <taxon>asterids</taxon>
        <taxon>lamiids</taxon>
        <taxon>Solanales</taxon>
        <taxon>Solanaceae</taxon>
        <taxon>Solanoideae</taxon>
        <taxon>Solaneae</taxon>
        <taxon>Solanum</taxon>
    </lineage>
</organism>
<name>M1BXK4_SOLTU</name>
<dbReference type="EnsemblPlants" id="PGSC0003DMT400055216">
    <property type="protein sequence ID" value="PGSC0003DMT400055216"/>
    <property type="gene ID" value="PGSC0003DMG400021433"/>
</dbReference>
<reference evidence="3" key="1">
    <citation type="journal article" date="2011" name="Nature">
        <title>Genome sequence and analysis of the tuber crop potato.</title>
        <authorList>
            <consortium name="The Potato Genome Sequencing Consortium"/>
        </authorList>
    </citation>
    <scope>NUCLEOTIDE SEQUENCE [LARGE SCALE GENOMIC DNA]</scope>
    <source>
        <strain evidence="3">cv. DM1-3 516 R44</strain>
    </source>
</reference>